<dbReference type="EMBL" id="SPHZ02000006">
    <property type="protein sequence ID" value="KAF0910131.1"/>
    <property type="molecule type" value="Genomic_DNA"/>
</dbReference>
<dbReference type="AlphaFoldDB" id="A0A6G1DCK2"/>
<sequence length="256" mass="27296">DPGGVEEGGDGGEGLEEGEELEEEGEAAVEAAPTGTRHHGRPRDEMFLFFPREPAAGLVLWRRRLTYLALAGNKKNKLAEAVGTNGAELVAVCLQAQRVAGLPLALDGRPVEVECRLLDGGALGCAIASSAAGVADFHDRAVLLLHCGPLASSCCFTLSISAHHHTHLLGTLSLDLSDLHLHCRPSPIALRFALAHGALLTLALHDRRVALHPHPRSCCCFFHFHHHHQRALDDDGSAGFITIDKEDALSRLSPVG</sequence>
<organism evidence="2 3">
    <name type="scientific">Oryza meyeriana var. granulata</name>
    <dbReference type="NCBI Taxonomy" id="110450"/>
    <lineage>
        <taxon>Eukaryota</taxon>
        <taxon>Viridiplantae</taxon>
        <taxon>Streptophyta</taxon>
        <taxon>Embryophyta</taxon>
        <taxon>Tracheophyta</taxon>
        <taxon>Spermatophyta</taxon>
        <taxon>Magnoliopsida</taxon>
        <taxon>Liliopsida</taxon>
        <taxon>Poales</taxon>
        <taxon>Poaceae</taxon>
        <taxon>BOP clade</taxon>
        <taxon>Oryzoideae</taxon>
        <taxon>Oryzeae</taxon>
        <taxon>Oryzinae</taxon>
        <taxon>Oryza</taxon>
        <taxon>Oryza meyeriana</taxon>
    </lineage>
</organism>
<feature type="compositionally biased region" description="Acidic residues" evidence="1">
    <location>
        <begin position="7"/>
        <end position="27"/>
    </location>
</feature>
<accession>A0A6G1DCK2</accession>
<dbReference type="Proteomes" id="UP000479710">
    <property type="component" value="Unassembled WGS sequence"/>
</dbReference>
<evidence type="ECO:0000313" key="2">
    <source>
        <dbReference type="EMBL" id="KAF0910131.1"/>
    </source>
</evidence>
<protein>
    <submittedName>
        <fullName evidence="2">Uncharacterized protein</fullName>
    </submittedName>
</protein>
<comment type="caution">
    <text evidence="2">The sequence shown here is derived from an EMBL/GenBank/DDBJ whole genome shotgun (WGS) entry which is preliminary data.</text>
</comment>
<evidence type="ECO:0000313" key="3">
    <source>
        <dbReference type="Proteomes" id="UP000479710"/>
    </source>
</evidence>
<name>A0A6G1DCK2_9ORYZ</name>
<keyword evidence="3" id="KW-1185">Reference proteome</keyword>
<reference evidence="2 3" key="1">
    <citation type="submission" date="2019-11" db="EMBL/GenBank/DDBJ databases">
        <title>Whole genome sequence of Oryza granulata.</title>
        <authorList>
            <person name="Li W."/>
        </authorList>
    </citation>
    <scope>NUCLEOTIDE SEQUENCE [LARGE SCALE GENOMIC DNA]</scope>
    <source>
        <strain evidence="3">cv. Menghai</strain>
        <tissue evidence="2">Leaf</tissue>
    </source>
</reference>
<proteinExistence type="predicted"/>
<evidence type="ECO:0000256" key="1">
    <source>
        <dbReference type="SAM" id="MobiDB-lite"/>
    </source>
</evidence>
<feature type="non-terminal residue" evidence="2">
    <location>
        <position position="1"/>
    </location>
</feature>
<dbReference type="OrthoDB" id="691717at2759"/>
<feature type="region of interest" description="Disordered" evidence="1">
    <location>
        <begin position="1"/>
        <end position="42"/>
    </location>
</feature>
<gene>
    <name evidence="2" type="ORF">E2562_001353</name>
</gene>